<dbReference type="Proteomes" id="UP001595792">
    <property type="component" value="Unassembled WGS sequence"/>
</dbReference>
<evidence type="ECO:0000313" key="2">
    <source>
        <dbReference type="EMBL" id="MFC4196939.1"/>
    </source>
</evidence>
<feature type="transmembrane region" description="Helical" evidence="1">
    <location>
        <begin position="40"/>
        <end position="68"/>
    </location>
</feature>
<organism evidence="2 3">
    <name type="scientific">Pedobacter jamesrossensis</name>
    <dbReference type="NCBI Taxonomy" id="1908238"/>
    <lineage>
        <taxon>Bacteria</taxon>
        <taxon>Pseudomonadati</taxon>
        <taxon>Bacteroidota</taxon>
        <taxon>Sphingobacteriia</taxon>
        <taxon>Sphingobacteriales</taxon>
        <taxon>Sphingobacteriaceae</taxon>
        <taxon>Pedobacter</taxon>
    </lineage>
</organism>
<name>A0ABV8NJM4_9SPHI</name>
<keyword evidence="1" id="KW-0472">Membrane</keyword>
<protein>
    <recommendedName>
        <fullName evidence="4">Preprotein translocase subunit SecE</fullName>
    </recommendedName>
</protein>
<keyword evidence="3" id="KW-1185">Reference proteome</keyword>
<dbReference type="EMBL" id="JBHSBY010000087">
    <property type="protein sequence ID" value="MFC4196939.1"/>
    <property type="molecule type" value="Genomic_DNA"/>
</dbReference>
<keyword evidence="1" id="KW-1133">Transmembrane helix</keyword>
<comment type="caution">
    <text evidence="2">The sequence shown here is derived from an EMBL/GenBank/DDBJ whole genome shotgun (WGS) entry which is preliminary data.</text>
</comment>
<keyword evidence="1" id="KW-0812">Transmembrane</keyword>
<evidence type="ECO:0000313" key="3">
    <source>
        <dbReference type="Proteomes" id="UP001595792"/>
    </source>
</evidence>
<dbReference type="RefSeq" id="WP_378960280.1">
    <property type="nucleotide sequence ID" value="NZ_JBHRXC010000016.1"/>
</dbReference>
<reference evidence="3" key="1">
    <citation type="journal article" date="2019" name="Int. J. Syst. Evol. Microbiol.">
        <title>The Global Catalogue of Microorganisms (GCM) 10K type strain sequencing project: providing services to taxonomists for standard genome sequencing and annotation.</title>
        <authorList>
            <consortium name="The Broad Institute Genomics Platform"/>
            <consortium name="The Broad Institute Genome Sequencing Center for Infectious Disease"/>
            <person name="Wu L."/>
            <person name="Ma J."/>
        </authorList>
    </citation>
    <scope>NUCLEOTIDE SEQUENCE [LARGE SCALE GENOMIC DNA]</scope>
    <source>
        <strain evidence="3">CCM 8689</strain>
    </source>
</reference>
<proteinExistence type="predicted"/>
<gene>
    <name evidence="2" type="ORF">ACFOUY_09540</name>
</gene>
<accession>A0ABV8NJM4</accession>
<evidence type="ECO:0008006" key="4">
    <source>
        <dbReference type="Google" id="ProtNLM"/>
    </source>
</evidence>
<evidence type="ECO:0000256" key="1">
    <source>
        <dbReference type="SAM" id="Phobius"/>
    </source>
</evidence>
<sequence length="77" mass="8801">MDNKIPTSEEFATYRSVQKYIEAKMKKDGNRFSVLQKLDWLMAIITGVIAFLCSYGLTILLFGGEFWIRTVSSGIMK</sequence>